<accession>A6JJ67</accession>
<reference evidence="1 2" key="1">
    <citation type="submission" date="2005-09" db="EMBL/GenBank/DDBJ databases">
        <authorList>
            <person name="Mural R.J."/>
            <person name="Li P.W."/>
            <person name="Adams M.D."/>
            <person name="Amanatides P.G."/>
            <person name="Baden-Tillson H."/>
            <person name="Barnstead M."/>
            <person name="Chin S.H."/>
            <person name="Dew I."/>
            <person name="Evans C.A."/>
            <person name="Ferriera S."/>
            <person name="Flanigan M."/>
            <person name="Fosler C."/>
            <person name="Glodek A."/>
            <person name="Gu Z."/>
            <person name="Holt R.A."/>
            <person name="Jennings D."/>
            <person name="Kraft C.L."/>
            <person name="Lu F."/>
            <person name="Nguyen T."/>
            <person name="Nusskern D.R."/>
            <person name="Pfannkoch C.M."/>
            <person name="Sitter C."/>
            <person name="Sutton G.G."/>
            <person name="Venter J.C."/>
            <person name="Wang Z."/>
            <person name="Woodage T."/>
            <person name="Zheng X.H."/>
            <person name="Zhong F."/>
        </authorList>
    </citation>
    <scope>NUCLEOTIDE SEQUENCE [LARGE SCALE GENOMIC DNA]</scope>
    <source>
        <strain>BN</strain>
        <strain evidence="2">Sprague-Dawley</strain>
    </source>
</reference>
<evidence type="ECO:0000313" key="1">
    <source>
        <dbReference type="EMBL" id="EDM18665.1"/>
    </source>
</evidence>
<organism evidence="1 2">
    <name type="scientific">Rattus norvegicus</name>
    <name type="common">Rat</name>
    <dbReference type="NCBI Taxonomy" id="10116"/>
    <lineage>
        <taxon>Eukaryota</taxon>
        <taxon>Metazoa</taxon>
        <taxon>Chordata</taxon>
        <taxon>Craniata</taxon>
        <taxon>Vertebrata</taxon>
        <taxon>Euteleostomi</taxon>
        <taxon>Mammalia</taxon>
        <taxon>Eutheria</taxon>
        <taxon>Euarchontoglires</taxon>
        <taxon>Glires</taxon>
        <taxon>Rodentia</taxon>
        <taxon>Myomorpha</taxon>
        <taxon>Muroidea</taxon>
        <taxon>Muridae</taxon>
        <taxon>Murinae</taxon>
        <taxon>Rattus</taxon>
    </lineage>
</organism>
<gene>
    <name evidence="1" type="ORF">rCG_63738</name>
</gene>
<dbReference type="Proteomes" id="UP000234681">
    <property type="component" value="Chromosome 9"/>
</dbReference>
<evidence type="ECO:0000313" key="2">
    <source>
        <dbReference type="Proteomes" id="UP000234681"/>
    </source>
</evidence>
<name>A6JJ67_RAT</name>
<proteinExistence type="predicted"/>
<dbReference type="AlphaFoldDB" id="A6JJ67"/>
<protein>
    <submittedName>
        <fullName evidence="1">RCG63738</fullName>
    </submittedName>
</protein>
<sequence length="74" mass="8629">MEEPVLHLNCHTEVLLTVQSGKEEHQSPIQMFICTHTIKLENCEINCCIATWSIYFSASFDKLATLFFEYFLLQ</sequence>
<dbReference type="EMBL" id="CH473987">
    <property type="protein sequence ID" value="EDM18665.1"/>
    <property type="molecule type" value="Genomic_DNA"/>
</dbReference>